<dbReference type="InterPro" id="IPR036661">
    <property type="entry name" value="Luciferase-like_sf"/>
</dbReference>
<dbReference type="PANTHER" id="PTHR30137">
    <property type="entry name" value="LUCIFERASE-LIKE MONOOXYGENASE"/>
    <property type="match status" value="1"/>
</dbReference>
<gene>
    <name evidence="3" type="ORF">FHS44_006481</name>
</gene>
<dbReference type="Gene3D" id="3.20.20.30">
    <property type="entry name" value="Luciferase-like domain"/>
    <property type="match status" value="1"/>
</dbReference>
<accession>A0A7W7QTM0</accession>
<feature type="domain" description="Luciferase-like" evidence="2">
    <location>
        <begin position="18"/>
        <end position="297"/>
    </location>
</feature>
<evidence type="ECO:0000259" key="2">
    <source>
        <dbReference type="Pfam" id="PF00296"/>
    </source>
</evidence>
<dbReference type="GO" id="GO:0005829">
    <property type="term" value="C:cytosol"/>
    <property type="evidence" value="ECO:0007669"/>
    <property type="project" value="TreeGrafter"/>
</dbReference>
<proteinExistence type="predicted"/>
<sequence>MAEAIAVSVHDTVPVWRGDTAGEALRRSLDLARAAEALGYRRYWVAEHHSTPALATSSPAVLAGSILAATSTIRVGSGAVLLPNHSPYVVAEQFGVLAGLHPGRVDLGVGRAAGGSPETAARLGDPRGLAFPDALRELGEYFAGGSGGVRAIPEPTTPPEIWLVGSSAGSAANAGRLGLPYVYAHAIVGGGAPEALEAYRRAFRPSPALAEPYACVAVIAVVNDDDERAERLAASFVYGQILMRTVDPATVLPTEEETAAHRFTPDEARFLRSRIDPQFVGSPERVAPRLGAFLRDTRPDELFVLTQVPDHGARIRSYELVAGIVSSLQPSGAGVA</sequence>
<name>A0A7W7QTM0_9ACTN</name>
<comment type="similarity">
    <text evidence="1">To bacterial alkanal monooxygenase alpha and beta chains.</text>
</comment>
<dbReference type="SUPFAM" id="SSF51679">
    <property type="entry name" value="Bacterial luciferase-like"/>
    <property type="match status" value="1"/>
</dbReference>
<dbReference type="PANTHER" id="PTHR30137:SF6">
    <property type="entry name" value="LUCIFERASE-LIKE MONOOXYGENASE"/>
    <property type="match status" value="1"/>
</dbReference>
<protein>
    <submittedName>
        <fullName evidence="3">Luciferase family oxidoreductase group 1</fullName>
    </submittedName>
</protein>
<keyword evidence="4" id="KW-1185">Reference proteome</keyword>
<dbReference type="RefSeq" id="WP_221461528.1">
    <property type="nucleotide sequence ID" value="NZ_JACHJP010000009.1"/>
</dbReference>
<dbReference type="AlphaFoldDB" id="A0A7W7QTM0"/>
<reference evidence="3 4" key="1">
    <citation type="submission" date="2020-08" db="EMBL/GenBank/DDBJ databases">
        <title>Genomic Encyclopedia of Type Strains, Phase III (KMG-III): the genomes of soil and plant-associated and newly described type strains.</title>
        <authorList>
            <person name="Whitman W."/>
        </authorList>
    </citation>
    <scope>NUCLEOTIDE SEQUENCE [LARGE SCALE GENOMIC DNA]</scope>
    <source>
        <strain evidence="3 4">CECT 8840</strain>
    </source>
</reference>
<evidence type="ECO:0000256" key="1">
    <source>
        <dbReference type="ARBA" id="ARBA00007789"/>
    </source>
</evidence>
<dbReference type="NCBIfam" id="TIGR03558">
    <property type="entry name" value="oxido_grp_1"/>
    <property type="match status" value="1"/>
</dbReference>
<evidence type="ECO:0000313" key="4">
    <source>
        <dbReference type="Proteomes" id="UP000552644"/>
    </source>
</evidence>
<dbReference type="Proteomes" id="UP000552644">
    <property type="component" value="Unassembled WGS sequence"/>
</dbReference>
<dbReference type="InterPro" id="IPR050766">
    <property type="entry name" value="Bact_Lucif_Oxidored"/>
</dbReference>
<comment type="caution">
    <text evidence="3">The sequence shown here is derived from an EMBL/GenBank/DDBJ whole genome shotgun (WGS) entry which is preliminary data.</text>
</comment>
<dbReference type="InterPro" id="IPR011251">
    <property type="entry name" value="Luciferase-like_dom"/>
</dbReference>
<organism evidence="3 4">
    <name type="scientific">Streptosporangium saharense</name>
    <dbReference type="NCBI Taxonomy" id="1706840"/>
    <lineage>
        <taxon>Bacteria</taxon>
        <taxon>Bacillati</taxon>
        <taxon>Actinomycetota</taxon>
        <taxon>Actinomycetes</taxon>
        <taxon>Streptosporangiales</taxon>
        <taxon>Streptosporangiaceae</taxon>
        <taxon>Streptosporangium</taxon>
    </lineage>
</organism>
<dbReference type="GO" id="GO:0016705">
    <property type="term" value="F:oxidoreductase activity, acting on paired donors, with incorporation or reduction of molecular oxygen"/>
    <property type="evidence" value="ECO:0007669"/>
    <property type="project" value="InterPro"/>
</dbReference>
<dbReference type="InterPro" id="IPR019949">
    <property type="entry name" value="CmoO-like"/>
</dbReference>
<dbReference type="Pfam" id="PF00296">
    <property type="entry name" value="Bac_luciferase"/>
    <property type="match status" value="1"/>
</dbReference>
<dbReference type="EMBL" id="JACHJP010000009">
    <property type="protein sequence ID" value="MBB4919339.1"/>
    <property type="molecule type" value="Genomic_DNA"/>
</dbReference>
<evidence type="ECO:0000313" key="3">
    <source>
        <dbReference type="EMBL" id="MBB4919339.1"/>
    </source>
</evidence>